<feature type="compositionally biased region" description="Polar residues" evidence="1">
    <location>
        <begin position="351"/>
        <end position="374"/>
    </location>
</feature>
<keyword evidence="2" id="KW-0732">Signal</keyword>
<accession>A0A6S6VWZ0</accession>
<dbReference type="AlphaFoldDB" id="A0A6S6VWZ0"/>
<evidence type="ECO:0000313" key="3">
    <source>
        <dbReference type="EMBL" id="CAE7023795.1"/>
    </source>
</evidence>
<feature type="region of interest" description="Disordered" evidence="1">
    <location>
        <begin position="170"/>
        <end position="201"/>
    </location>
</feature>
<dbReference type="Proteomes" id="UP000472372">
    <property type="component" value="Chromosome 3"/>
</dbReference>
<evidence type="ECO:0000256" key="2">
    <source>
        <dbReference type="SAM" id="SignalP"/>
    </source>
</evidence>
<organism evidence="3 4">
    <name type="scientific">Pyrenophora teres f. teres</name>
    <dbReference type="NCBI Taxonomy" id="97479"/>
    <lineage>
        <taxon>Eukaryota</taxon>
        <taxon>Fungi</taxon>
        <taxon>Dikarya</taxon>
        <taxon>Ascomycota</taxon>
        <taxon>Pezizomycotina</taxon>
        <taxon>Dothideomycetes</taxon>
        <taxon>Pleosporomycetidae</taxon>
        <taxon>Pleosporales</taxon>
        <taxon>Pleosporineae</taxon>
        <taxon>Pleosporaceae</taxon>
        <taxon>Pyrenophora</taxon>
    </lineage>
</organism>
<feature type="compositionally biased region" description="Polar residues" evidence="1">
    <location>
        <begin position="176"/>
        <end position="195"/>
    </location>
</feature>
<feature type="compositionally biased region" description="Low complexity" evidence="1">
    <location>
        <begin position="287"/>
        <end position="331"/>
    </location>
</feature>
<evidence type="ECO:0008006" key="5">
    <source>
        <dbReference type="Google" id="ProtNLM"/>
    </source>
</evidence>
<feature type="signal peptide" evidence="2">
    <location>
        <begin position="1"/>
        <end position="19"/>
    </location>
</feature>
<evidence type="ECO:0000313" key="4">
    <source>
        <dbReference type="Proteomes" id="UP000472372"/>
    </source>
</evidence>
<feature type="chain" id="PRO_5043960911" description="Herpes-BLLF1 multi-domain protein" evidence="2">
    <location>
        <begin position="20"/>
        <end position="426"/>
    </location>
</feature>
<feature type="region of interest" description="Disordered" evidence="1">
    <location>
        <begin position="287"/>
        <end position="374"/>
    </location>
</feature>
<reference evidence="3" key="1">
    <citation type="submission" date="2021-02" db="EMBL/GenBank/DDBJ databases">
        <authorList>
            <person name="Syme A R."/>
            <person name="Syme A R."/>
            <person name="Moolhuijzen P."/>
        </authorList>
    </citation>
    <scope>NUCLEOTIDE SEQUENCE</scope>
    <source>
        <strain evidence="3">W1-1</strain>
    </source>
</reference>
<protein>
    <recommendedName>
        <fullName evidence="5">Herpes-BLLF1 multi-domain protein</fullName>
    </recommendedName>
</protein>
<gene>
    <name evidence="3" type="ORF">PTTW11_03655</name>
</gene>
<sequence length="426" mass="43302">MRSSPAVWVLSTVPMGVLGGVLSRPYVLNKTTTAGISQPYPYGTRLPIPIQASPCPSSKGYEIATNSSIPTALQSSNSSTAIPYHIPSPSTANVVPSLPAEILPAYSSWPNAVYTLTQLPTFVYSPLSSPAILTYSSSTSASTPDHTFVVTVVISKTVFNAPTSISSVNLYPGSPPSTSRPLSPQPEITASAAPNSSMGASSAVQSSVSPIITDTVARVALQASPSINLPLLSSIFYGSEIIQRSISIRTTTVTTVVIIDITAPGPLPTSSLGTMPVAPTIGITTSVAVPPSPSRSSTAASPVATSADVPGVSTSGSVSPTNVTPTSVNPSEGVTTGFPTLPPFSHDPSASRGSASPITRPTPEPSSANIAGSTLGTATVPTSTFISQYSGIPPAPSAAGASGGLNGKAKETVWWVVFFVPFMFVA</sequence>
<name>A0A6S6VWZ0_9PLEO</name>
<proteinExistence type="predicted"/>
<evidence type="ECO:0000256" key="1">
    <source>
        <dbReference type="SAM" id="MobiDB-lite"/>
    </source>
</evidence>
<dbReference type="EMBL" id="HG992979">
    <property type="protein sequence ID" value="CAE7023795.1"/>
    <property type="molecule type" value="Genomic_DNA"/>
</dbReference>